<name>A0ABU6T7D7_9FABA</name>
<gene>
    <name evidence="2" type="ORF">PIB30_014134</name>
</gene>
<accession>A0ABU6T7D7</accession>
<comment type="caution">
    <text evidence="2">The sequence shown here is derived from an EMBL/GenBank/DDBJ whole genome shotgun (WGS) entry which is preliminary data.</text>
</comment>
<feature type="region of interest" description="Disordered" evidence="1">
    <location>
        <begin position="1"/>
        <end position="22"/>
    </location>
</feature>
<evidence type="ECO:0008006" key="4">
    <source>
        <dbReference type="Google" id="ProtNLM"/>
    </source>
</evidence>
<dbReference type="Proteomes" id="UP001341840">
    <property type="component" value="Unassembled WGS sequence"/>
</dbReference>
<keyword evidence="3" id="KW-1185">Reference proteome</keyword>
<evidence type="ECO:0000313" key="2">
    <source>
        <dbReference type="EMBL" id="MED6144274.1"/>
    </source>
</evidence>
<sequence>MGSSRERWSSSPNGGAGASGDGWSATLGSTGSAGACAMKKKKKKFVAPEYDCGAFAILSISSTLENPNRLSFGCPYYKTPASHCKFFFWLDEYVALFNEEVNKPVLYGHLKPIETQHGHGSNWRLNKPDQQNLM</sequence>
<evidence type="ECO:0000256" key="1">
    <source>
        <dbReference type="SAM" id="MobiDB-lite"/>
    </source>
</evidence>
<organism evidence="2 3">
    <name type="scientific">Stylosanthes scabra</name>
    <dbReference type="NCBI Taxonomy" id="79078"/>
    <lineage>
        <taxon>Eukaryota</taxon>
        <taxon>Viridiplantae</taxon>
        <taxon>Streptophyta</taxon>
        <taxon>Embryophyta</taxon>
        <taxon>Tracheophyta</taxon>
        <taxon>Spermatophyta</taxon>
        <taxon>Magnoliopsida</taxon>
        <taxon>eudicotyledons</taxon>
        <taxon>Gunneridae</taxon>
        <taxon>Pentapetalae</taxon>
        <taxon>rosids</taxon>
        <taxon>fabids</taxon>
        <taxon>Fabales</taxon>
        <taxon>Fabaceae</taxon>
        <taxon>Papilionoideae</taxon>
        <taxon>50 kb inversion clade</taxon>
        <taxon>dalbergioids sensu lato</taxon>
        <taxon>Dalbergieae</taxon>
        <taxon>Pterocarpus clade</taxon>
        <taxon>Stylosanthes</taxon>
    </lineage>
</organism>
<dbReference type="EMBL" id="JASCZI010090658">
    <property type="protein sequence ID" value="MED6144274.1"/>
    <property type="molecule type" value="Genomic_DNA"/>
</dbReference>
<proteinExistence type="predicted"/>
<evidence type="ECO:0000313" key="3">
    <source>
        <dbReference type="Proteomes" id="UP001341840"/>
    </source>
</evidence>
<reference evidence="2 3" key="1">
    <citation type="journal article" date="2023" name="Plants (Basel)">
        <title>Bridging the Gap: Combining Genomics and Transcriptomics Approaches to Understand Stylosanthes scabra, an Orphan Legume from the Brazilian Caatinga.</title>
        <authorList>
            <person name="Ferreira-Neto J.R.C."/>
            <person name="da Silva M.D."/>
            <person name="Binneck E."/>
            <person name="de Melo N.F."/>
            <person name="da Silva R.H."/>
            <person name="de Melo A.L.T.M."/>
            <person name="Pandolfi V."/>
            <person name="Bustamante F.O."/>
            <person name="Brasileiro-Vidal A.C."/>
            <person name="Benko-Iseppon A.M."/>
        </authorList>
    </citation>
    <scope>NUCLEOTIDE SEQUENCE [LARGE SCALE GENOMIC DNA]</scope>
    <source>
        <tissue evidence="2">Leaves</tissue>
    </source>
</reference>
<protein>
    <recommendedName>
        <fullName evidence="4">Zinc finger GRF-type domain-containing protein</fullName>
    </recommendedName>
</protein>